<keyword evidence="3" id="KW-0520">NAD</keyword>
<dbReference type="InterPro" id="IPR029154">
    <property type="entry name" value="HIBADH-like_NADP-bd"/>
</dbReference>
<proteinExistence type="inferred from homology"/>
<sequence>MTLERENKIIGFIGIGVMGKSMASHLMKAGYEVVVYNRTKEKALSIIEEGAKWKDTVKEIAEVADIIITIVGYPHDVEEVYLGETGLLNHAKKGTYFIDMTTSKPSLAQKIYEEAKKREMHALDAPVSGGDIGAKEARLAIMVGGDEEAFHAVLPVLEKMGKNIILQGGPGAGHYTKMCNQMAIATGMIGVCEAIAYAKKAGLSPKKVLQTIETGAAGSWSLSNLAPKMIDGNFEPGFYIKHFIKDMTIALESAEEMGLLTPGLKLAKELYEKLAEDGEENSGTQALYKFYQ</sequence>
<organism evidence="7 9">
    <name type="scientific">Anaerobacillus isosaccharinicus</name>
    <dbReference type="NCBI Taxonomy" id="1532552"/>
    <lineage>
        <taxon>Bacteria</taxon>
        <taxon>Bacillati</taxon>
        <taxon>Bacillota</taxon>
        <taxon>Bacilli</taxon>
        <taxon>Bacillales</taxon>
        <taxon>Bacillaceae</taxon>
        <taxon>Anaerobacillus</taxon>
    </lineage>
</organism>
<dbReference type="InterPro" id="IPR008927">
    <property type="entry name" value="6-PGluconate_DH-like_C_sf"/>
</dbReference>
<reference evidence="8 9" key="2">
    <citation type="journal article" date="2017" name="Genome Announc.">
        <title>Draft Genome Sequences of Four Alkaliphilic Bacteria Belonging to the Anaerobacillus Genus.</title>
        <authorList>
            <person name="Bassil N.M."/>
            <person name="Lloyd J.R."/>
        </authorList>
    </citation>
    <scope>NUCLEOTIDE SEQUENCE [LARGE SCALE GENOMIC DNA]</scope>
    <source>
        <strain evidence="8 9">NB2006</strain>
    </source>
</reference>
<dbReference type="InterPro" id="IPR006115">
    <property type="entry name" value="6PGDH_NADP-bd"/>
</dbReference>
<dbReference type="SUPFAM" id="SSF51735">
    <property type="entry name" value="NAD(P)-binding Rossmann-fold domains"/>
    <property type="match status" value="1"/>
</dbReference>
<dbReference type="InterPro" id="IPR036291">
    <property type="entry name" value="NAD(P)-bd_dom_sf"/>
</dbReference>
<dbReference type="EMBL" id="LQXD01000192">
    <property type="protein sequence ID" value="OIJ05159.1"/>
    <property type="molecule type" value="Genomic_DNA"/>
</dbReference>
<evidence type="ECO:0000256" key="2">
    <source>
        <dbReference type="ARBA" id="ARBA00023002"/>
    </source>
</evidence>
<feature type="domain" description="6-phosphogluconate dehydrogenase NADP-binding" evidence="5">
    <location>
        <begin position="10"/>
        <end position="166"/>
    </location>
</feature>
<dbReference type="OrthoDB" id="9786703at2"/>
<dbReference type="Pfam" id="PF03446">
    <property type="entry name" value="NAD_binding_2"/>
    <property type="match status" value="1"/>
</dbReference>
<dbReference type="InterPro" id="IPR013328">
    <property type="entry name" value="6PGD_dom2"/>
</dbReference>
<feature type="domain" description="3-hydroxyisobutyrate dehydrogenase-like NAD-binding" evidence="6">
    <location>
        <begin position="171"/>
        <end position="291"/>
    </location>
</feature>
<evidence type="ECO:0000313" key="8">
    <source>
        <dbReference type="EMBL" id="QOY37299.1"/>
    </source>
</evidence>
<evidence type="ECO:0000313" key="9">
    <source>
        <dbReference type="Proteomes" id="UP000180175"/>
    </source>
</evidence>
<dbReference type="KEGG" id="aia:AWH56_006625"/>
<protein>
    <submittedName>
        <fullName evidence="7 8">Oxidoreductase</fullName>
    </submittedName>
</protein>
<evidence type="ECO:0000313" key="7">
    <source>
        <dbReference type="EMBL" id="OIJ05159.1"/>
    </source>
</evidence>
<dbReference type="Gene3D" id="3.40.50.720">
    <property type="entry name" value="NAD(P)-binding Rossmann-like Domain"/>
    <property type="match status" value="1"/>
</dbReference>
<dbReference type="SUPFAM" id="SSF48179">
    <property type="entry name" value="6-phosphogluconate dehydrogenase C-terminal domain-like"/>
    <property type="match status" value="1"/>
</dbReference>
<dbReference type="EMBL" id="CP063356">
    <property type="protein sequence ID" value="QOY37299.1"/>
    <property type="molecule type" value="Genomic_DNA"/>
</dbReference>
<evidence type="ECO:0000259" key="6">
    <source>
        <dbReference type="Pfam" id="PF14833"/>
    </source>
</evidence>
<feature type="active site" evidence="4">
    <location>
        <position position="177"/>
    </location>
</feature>
<gene>
    <name evidence="8" type="ORF">AWH56_006625</name>
    <name evidence="7" type="ORF">AWH56_22065</name>
</gene>
<keyword evidence="9" id="KW-1185">Reference proteome</keyword>
<comment type="similarity">
    <text evidence="1">Belongs to the HIBADH-related family.</text>
</comment>
<reference evidence="8 9" key="3">
    <citation type="journal article" date="2019" name="Int. J. Syst. Evol. Microbiol.">
        <title>Anaerobacillus isosaccharinicus sp. nov., an alkaliphilic bacterium which degrades isosaccharinic acid.</title>
        <authorList>
            <person name="Bassil N.M."/>
            <person name="Lloyd J.R."/>
        </authorList>
    </citation>
    <scope>NUCLEOTIDE SEQUENCE [LARGE SCALE GENOMIC DNA]</scope>
    <source>
        <strain evidence="8 9">NB2006</strain>
    </source>
</reference>
<dbReference type="GO" id="GO:0016491">
    <property type="term" value="F:oxidoreductase activity"/>
    <property type="evidence" value="ECO:0007669"/>
    <property type="project" value="UniProtKB-KW"/>
</dbReference>
<name>A0A1S2KY98_9BACI</name>
<dbReference type="PANTHER" id="PTHR43060">
    <property type="entry name" value="3-HYDROXYISOBUTYRATE DEHYDROGENASE-LIKE 1, MITOCHONDRIAL-RELATED"/>
    <property type="match status" value="1"/>
</dbReference>
<dbReference type="Proteomes" id="UP000180175">
    <property type="component" value="Chromosome"/>
</dbReference>
<evidence type="ECO:0000256" key="3">
    <source>
        <dbReference type="ARBA" id="ARBA00023027"/>
    </source>
</evidence>
<evidence type="ECO:0000256" key="4">
    <source>
        <dbReference type="PIRSR" id="PIRSR000103-1"/>
    </source>
</evidence>
<dbReference type="PANTHER" id="PTHR43060:SF15">
    <property type="entry name" value="3-HYDROXYISOBUTYRATE DEHYDROGENASE-LIKE 1, MITOCHONDRIAL-RELATED"/>
    <property type="match status" value="1"/>
</dbReference>
<dbReference type="RefSeq" id="WP_071319085.1">
    <property type="nucleotide sequence ID" value="NZ_CP063356.2"/>
</dbReference>
<dbReference type="PIRSF" id="PIRSF000103">
    <property type="entry name" value="HIBADH"/>
    <property type="match status" value="1"/>
</dbReference>
<reference evidence="7 9" key="1">
    <citation type="submission" date="2016-10" db="EMBL/GenBank/DDBJ databases">
        <title>Draft genome sequences of four alkaliphilic bacteria belonging to the Anaerobacillus genus.</title>
        <authorList>
            <person name="Bassil N.M."/>
            <person name="Lloyd J.R."/>
        </authorList>
    </citation>
    <scope>NUCLEOTIDE SEQUENCE [LARGE SCALE GENOMIC DNA]</scope>
    <source>
        <strain evidence="7 9">NB2006</strain>
    </source>
</reference>
<dbReference type="Pfam" id="PF14833">
    <property type="entry name" value="NAD_binding_11"/>
    <property type="match status" value="1"/>
</dbReference>
<dbReference type="GO" id="GO:0050661">
    <property type="term" value="F:NADP binding"/>
    <property type="evidence" value="ECO:0007669"/>
    <property type="project" value="InterPro"/>
</dbReference>
<dbReference type="InterPro" id="IPR015815">
    <property type="entry name" value="HIBADH-related"/>
</dbReference>
<accession>A0A1S2KY98</accession>
<evidence type="ECO:0000256" key="1">
    <source>
        <dbReference type="ARBA" id="ARBA00009080"/>
    </source>
</evidence>
<dbReference type="GO" id="GO:0051287">
    <property type="term" value="F:NAD binding"/>
    <property type="evidence" value="ECO:0007669"/>
    <property type="project" value="InterPro"/>
</dbReference>
<dbReference type="AlphaFoldDB" id="A0A1S2KY98"/>
<keyword evidence="2" id="KW-0560">Oxidoreductase</keyword>
<dbReference type="Gene3D" id="1.10.1040.10">
    <property type="entry name" value="N-(1-d-carboxylethyl)-l-norvaline Dehydrogenase, domain 2"/>
    <property type="match status" value="1"/>
</dbReference>
<evidence type="ECO:0000259" key="5">
    <source>
        <dbReference type="Pfam" id="PF03446"/>
    </source>
</evidence>
<reference evidence="8" key="4">
    <citation type="submission" date="2020-10" db="EMBL/GenBank/DDBJ databases">
        <authorList>
            <person name="Bassil N.M."/>
            <person name="Lloyd J.R."/>
        </authorList>
    </citation>
    <scope>NUCLEOTIDE SEQUENCE</scope>
    <source>
        <strain evidence="8">NB2006</strain>
    </source>
</reference>